<keyword evidence="1" id="KW-1133">Transmembrane helix</keyword>
<keyword evidence="1" id="KW-0472">Membrane</keyword>
<name>A0AA90TQJ8_9BACI</name>
<accession>A0AA90TQJ8</accession>
<dbReference type="InterPro" id="IPR004761">
    <property type="entry name" value="Spore_GerAB"/>
</dbReference>
<dbReference type="GO" id="GO:0009847">
    <property type="term" value="P:spore germination"/>
    <property type="evidence" value="ECO:0007669"/>
    <property type="project" value="InterPro"/>
</dbReference>
<dbReference type="AlphaFoldDB" id="A0AA90TQJ8"/>
<evidence type="ECO:0000313" key="2">
    <source>
        <dbReference type="EMBL" id="MDQ6598201.1"/>
    </source>
</evidence>
<proteinExistence type="predicted"/>
<dbReference type="Proteomes" id="UP001178888">
    <property type="component" value="Unassembled WGS sequence"/>
</dbReference>
<sequence>MGVGILSLPHDVALAAKQDGWISTLIAGVISQGIIFAFGD</sequence>
<reference evidence="2" key="1">
    <citation type="submission" date="2023-08" db="EMBL/GenBank/DDBJ databases">
        <title>Nitrogen cycling bacteria in agricultural field soils.</title>
        <authorList>
            <person name="Jang J."/>
        </authorList>
    </citation>
    <scope>NUCLEOTIDE SEQUENCE</scope>
    <source>
        <strain evidence="2">PS3-36</strain>
    </source>
</reference>
<dbReference type="Pfam" id="PF03845">
    <property type="entry name" value="Spore_permease"/>
    <property type="match status" value="1"/>
</dbReference>
<dbReference type="GO" id="GO:0016020">
    <property type="term" value="C:membrane"/>
    <property type="evidence" value="ECO:0007669"/>
    <property type="project" value="InterPro"/>
</dbReference>
<organism evidence="2 3">
    <name type="scientific">Bacillus salipaludis</name>
    <dbReference type="NCBI Taxonomy" id="2547811"/>
    <lineage>
        <taxon>Bacteria</taxon>
        <taxon>Bacillati</taxon>
        <taxon>Bacillota</taxon>
        <taxon>Bacilli</taxon>
        <taxon>Bacillales</taxon>
        <taxon>Bacillaceae</taxon>
        <taxon>Bacillus</taxon>
    </lineage>
</organism>
<dbReference type="EMBL" id="JAVGVR010000001">
    <property type="protein sequence ID" value="MDQ6598201.1"/>
    <property type="molecule type" value="Genomic_DNA"/>
</dbReference>
<comment type="caution">
    <text evidence="2">The sequence shown here is derived from an EMBL/GenBank/DDBJ whole genome shotgun (WGS) entry which is preliminary data.</text>
</comment>
<evidence type="ECO:0000256" key="1">
    <source>
        <dbReference type="SAM" id="Phobius"/>
    </source>
</evidence>
<protein>
    <submittedName>
        <fullName evidence="2">GerAB/ArcD/ProY family transporter</fullName>
    </submittedName>
</protein>
<keyword evidence="3" id="KW-1185">Reference proteome</keyword>
<gene>
    <name evidence="2" type="ORF">RCG21_17875</name>
</gene>
<keyword evidence="1" id="KW-0812">Transmembrane</keyword>
<dbReference type="RefSeq" id="WP_308914277.1">
    <property type="nucleotide sequence ID" value="NZ_JAVGVR010000001.1"/>
</dbReference>
<feature type="transmembrane region" description="Helical" evidence="1">
    <location>
        <begin position="20"/>
        <end position="39"/>
    </location>
</feature>
<evidence type="ECO:0000313" key="3">
    <source>
        <dbReference type="Proteomes" id="UP001178888"/>
    </source>
</evidence>